<accession>A0ABR2TKS3</accession>
<keyword evidence="3" id="KW-1185">Reference proteome</keyword>
<keyword evidence="1" id="KW-0472">Membrane</keyword>
<keyword evidence="1" id="KW-1133">Transmembrane helix</keyword>
<evidence type="ECO:0000313" key="2">
    <source>
        <dbReference type="EMBL" id="KAK9038052.1"/>
    </source>
</evidence>
<dbReference type="Proteomes" id="UP001396334">
    <property type="component" value="Unassembled WGS sequence"/>
</dbReference>
<protein>
    <submittedName>
        <fullName evidence="2">Uncharacterized protein</fullName>
    </submittedName>
</protein>
<evidence type="ECO:0000256" key="1">
    <source>
        <dbReference type="SAM" id="Phobius"/>
    </source>
</evidence>
<proteinExistence type="predicted"/>
<name>A0ABR2TKS3_9ROSI</name>
<feature type="transmembrane region" description="Helical" evidence="1">
    <location>
        <begin position="62"/>
        <end position="84"/>
    </location>
</feature>
<comment type="caution">
    <text evidence="2">The sequence shown here is derived from an EMBL/GenBank/DDBJ whole genome shotgun (WGS) entry which is preliminary data.</text>
</comment>
<evidence type="ECO:0000313" key="3">
    <source>
        <dbReference type="Proteomes" id="UP001396334"/>
    </source>
</evidence>
<keyword evidence="1" id="KW-0812">Transmembrane</keyword>
<reference evidence="2 3" key="1">
    <citation type="journal article" date="2024" name="G3 (Bethesda)">
        <title>Genome assembly of Hibiscus sabdariffa L. provides insights into metabolisms of medicinal natural products.</title>
        <authorList>
            <person name="Kim T."/>
        </authorList>
    </citation>
    <scope>NUCLEOTIDE SEQUENCE [LARGE SCALE GENOMIC DNA]</scope>
    <source>
        <strain evidence="2">TK-2024</strain>
        <tissue evidence="2">Old leaves</tissue>
    </source>
</reference>
<gene>
    <name evidence="2" type="ORF">V6N11_022945</name>
</gene>
<dbReference type="EMBL" id="JBBPBN010000005">
    <property type="protein sequence ID" value="KAK9038052.1"/>
    <property type="molecule type" value="Genomic_DNA"/>
</dbReference>
<organism evidence="2 3">
    <name type="scientific">Hibiscus sabdariffa</name>
    <name type="common">roselle</name>
    <dbReference type="NCBI Taxonomy" id="183260"/>
    <lineage>
        <taxon>Eukaryota</taxon>
        <taxon>Viridiplantae</taxon>
        <taxon>Streptophyta</taxon>
        <taxon>Embryophyta</taxon>
        <taxon>Tracheophyta</taxon>
        <taxon>Spermatophyta</taxon>
        <taxon>Magnoliopsida</taxon>
        <taxon>eudicotyledons</taxon>
        <taxon>Gunneridae</taxon>
        <taxon>Pentapetalae</taxon>
        <taxon>rosids</taxon>
        <taxon>malvids</taxon>
        <taxon>Malvales</taxon>
        <taxon>Malvaceae</taxon>
        <taxon>Malvoideae</taxon>
        <taxon>Hibiscus</taxon>
    </lineage>
</organism>
<sequence length="135" mass="15176">MSMRPGCNNRAGSNLSMWLVCENDDSLISQLDHIDPSMKLSSPYSFVNCTTYKYIGMPSKELARILMVSALRFFTGVMTFVMGITTMIKVSRTMWTKVTDAKIASSAPTEQALEDAVSQQKELLAYIEKGRRGFW</sequence>